<protein>
    <submittedName>
        <fullName evidence="1">Uncharacterized protein</fullName>
    </submittedName>
</protein>
<gene>
    <name evidence="1" type="ORF">KPL78_04090</name>
</gene>
<evidence type="ECO:0000313" key="2">
    <source>
        <dbReference type="Proteomes" id="UP001196565"/>
    </source>
</evidence>
<evidence type="ECO:0000313" key="1">
    <source>
        <dbReference type="EMBL" id="MBW6397012.1"/>
    </source>
</evidence>
<comment type="caution">
    <text evidence="1">The sequence shown here is derived from an EMBL/GenBank/DDBJ whole genome shotgun (WGS) entry which is preliminary data.</text>
</comment>
<sequence length="46" mass="5097">MRDVLLALRSGLPFTMLVEAWRGWGLHLAEISEMASPGEHAALLLH</sequence>
<organism evidence="1 2">
    <name type="scientific">Roseomonas alba</name>
    <dbReference type="NCBI Taxonomy" id="2846776"/>
    <lineage>
        <taxon>Bacteria</taxon>
        <taxon>Pseudomonadati</taxon>
        <taxon>Pseudomonadota</taxon>
        <taxon>Alphaproteobacteria</taxon>
        <taxon>Acetobacterales</taxon>
        <taxon>Roseomonadaceae</taxon>
        <taxon>Roseomonas</taxon>
    </lineage>
</organism>
<reference evidence="1 2" key="1">
    <citation type="submission" date="2021-07" db="EMBL/GenBank/DDBJ databases">
        <authorList>
            <person name="So Y."/>
        </authorList>
    </citation>
    <scope>NUCLEOTIDE SEQUENCE [LARGE SCALE GENOMIC DNA]</scope>
    <source>
        <strain evidence="1 2">HJA6</strain>
    </source>
</reference>
<accession>A0ABS7A3X9</accession>
<dbReference type="EMBL" id="JAHYBZ010000001">
    <property type="protein sequence ID" value="MBW6397012.1"/>
    <property type="molecule type" value="Genomic_DNA"/>
</dbReference>
<dbReference type="Proteomes" id="UP001196565">
    <property type="component" value="Unassembled WGS sequence"/>
</dbReference>
<dbReference type="RefSeq" id="WP_219761597.1">
    <property type="nucleotide sequence ID" value="NZ_JAHYBZ010000001.1"/>
</dbReference>
<keyword evidence="2" id="KW-1185">Reference proteome</keyword>
<proteinExistence type="predicted"/>
<name>A0ABS7A3X9_9PROT</name>